<keyword evidence="2" id="KW-1185">Reference proteome</keyword>
<feature type="non-terminal residue" evidence="1">
    <location>
        <position position="1"/>
    </location>
</feature>
<evidence type="ECO:0000313" key="2">
    <source>
        <dbReference type="Proteomes" id="UP000789901"/>
    </source>
</evidence>
<feature type="non-terminal residue" evidence="1">
    <location>
        <position position="180"/>
    </location>
</feature>
<dbReference type="EMBL" id="CAJVQB010071386">
    <property type="protein sequence ID" value="CAG8843142.1"/>
    <property type="molecule type" value="Genomic_DNA"/>
</dbReference>
<dbReference type="Proteomes" id="UP000789901">
    <property type="component" value="Unassembled WGS sequence"/>
</dbReference>
<protein>
    <submittedName>
        <fullName evidence="1">21295_t:CDS:1</fullName>
    </submittedName>
</protein>
<accession>A0ABN7WYE9</accession>
<comment type="caution">
    <text evidence="1">The sequence shown here is derived from an EMBL/GenBank/DDBJ whole genome shotgun (WGS) entry which is preliminary data.</text>
</comment>
<gene>
    <name evidence="1" type="ORF">GMARGA_LOCUS36381</name>
</gene>
<name>A0ABN7WYE9_GIGMA</name>
<proteinExistence type="predicted"/>
<evidence type="ECO:0000313" key="1">
    <source>
        <dbReference type="EMBL" id="CAG8843142.1"/>
    </source>
</evidence>
<organism evidence="1 2">
    <name type="scientific">Gigaspora margarita</name>
    <dbReference type="NCBI Taxonomy" id="4874"/>
    <lineage>
        <taxon>Eukaryota</taxon>
        <taxon>Fungi</taxon>
        <taxon>Fungi incertae sedis</taxon>
        <taxon>Mucoromycota</taxon>
        <taxon>Glomeromycotina</taxon>
        <taxon>Glomeromycetes</taxon>
        <taxon>Diversisporales</taxon>
        <taxon>Gigasporaceae</taxon>
        <taxon>Gigaspora</taxon>
    </lineage>
</organism>
<sequence length="180" mass="20581">DLQISSSSKSKCNSDNNLNDYVSMDNLKDNDILENDLENGNNNEFQEYPKTSETSVASIYNVSSWKPDDVKNAFEISNIQYAYGDPGTIRSIQKCSFLGVLVKKTYHSCLSVKVCEFGSATLNIAHTSVNFEDQLYKNISMQMNFWLIHLLLTYNTPCPYIDPITNIRCNRVPILRKYKH</sequence>
<reference evidence="1 2" key="1">
    <citation type="submission" date="2021-06" db="EMBL/GenBank/DDBJ databases">
        <authorList>
            <person name="Kallberg Y."/>
            <person name="Tangrot J."/>
            <person name="Rosling A."/>
        </authorList>
    </citation>
    <scope>NUCLEOTIDE SEQUENCE [LARGE SCALE GENOMIC DNA]</scope>
    <source>
        <strain evidence="1 2">120-4 pot B 10/14</strain>
    </source>
</reference>